<dbReference type="SMART" id="SM00563">
    <property type="entry name" value="PlsC"/>
    <property type="match status" value="1"/>
</dbReference>
<dbReference type="SUPFAM" id="SSF69593">
    <property type="entry name" value="Glycerol-3-phosphate (1)-acyltransferase"/>
    <property type="match status" value="1"/>
</dbReference>
<dbReference type="Proteomes" id="UP000033671">
    <property type="component" value="Unassembled WGS sequence"/>
</dbReference>
<sequence>MNNNKLYLFKDRRFIPLFITQFCGCLNDNILKSALVILIVYKLADANMLLMVNAIFILPFIIFAGIAGQIADKFEKSHLISIIKTSEIAIVTLAIYGFYINNFMILLAAIGLMGVHSVFFGPLKYSMLSDQLGKDELLGANGYVEAGTFFAILLGNILGGIYIISPVIVILLMAIIAVGGLVTSFFIPKSRNYDLSLKINYNVFYEIFSIVKYSVSKKNVFLSILGISWFWFIGAVFLSQIPLLAKDTLGADENVANLFLAVFSIGIAIGSFGCNKLLDNEITAEYVFIAAIGISIFGIDLFFTSKILSAVDSEPDQLKSIIFFLSKSHNWRILFDLLAISIIGGLYVVPLYAVMQYFTAPSYRSRVVAANNLINSIFMIISTIILSILFKLECSIPFIILFISLLNLVVAGYIYQFLPSVKIVPFVILRAIFRFVFDKFYRVEIHGLQNFINAGKRAVIVANHISYLDSALLTVYLPGKLIFAINTHVAQKFWVRPFLTVVKAYPIDTSNASATRSLIAEVKKNRKIVIFPEGRISITGSLMKIYEGPGMIADKSKAVILPIRIDGLQYTVFSKLENRPKTTIFPKVKITVLPPVRIRPLPELDFSERRKYISHKLYDIMTEMIFRSSDYNQTIFQSIIDASKRYGPNKLILQDVANNSLTYRQCLVRSFVLGRLLSKVISPGNYIGIMLPNSAAATVTLFACMAYNFIPTMINFTLGIKSIISSCRTVGINIICTSRLFIEKARLHELNYQLNKYFRIIYLEDLRENLNLSTKIAGWFAGFFPRASYNIINKNNDGNSRAVALFTAGTEQAPKAVVLSHNNLLANKNQVVAVMDLSTSDIAFNALPMFHTFGLSGTILMMLSGVRIFLYPSPLDYRAIPEMIYDVGATIMFSTSTFLNNYAKYAHPYDFYSLRRIFAGAEKLRPETRELWFKKHGIRIFEGYGATEASPVISGNTPMHDKPDTVGRIMPGLKYKILEVEGISDGGKLCLKGPNIMLGYILPSNPGVIVPPRVDGLGDRWYDTGDIVTIDDEGYITIKGRARRFAKIAGEMVSLVVIEDIASAIDINSKNAAVYIEDECKGEQVILCTDSSIVTQDQFTKHILTAGLSKLYIPKRIIHISEIPYFATGKADYVSVSTIVKDLLSAQTKKSEENSIK</sequence>
<dbReference type="Gene3D" id="3.30.300.30">
    <property type="match status" value="1"/>
</dbReference>
<reference evidence="9 10" key="1">
    <citation type="submission" date="2015-01" db="EMBL/GenBank/DDBJ databases">
        <title>Genome Sequencing of Rickettsiales.</title>
        <authorList>
            <person name="Daugherty S.C."/>
            <person name="Su Q."/>
            <person name="Abolude K."/>
            <person name="Beier-Sexton M."/>
            <person name="Carlyon J.A."/>
            <person name="Carter R."/>
            <person name="Day N.P."/>
            <person name="Dumler S.J."/>
            <person name="Dyachenko V."/>
            <person name="Godinez A."/>
            <person name="Kurtti T.J."/>
            <person name="Lichay M."/>
            <person name="Mullins K.E."/>
            <person name="Ott S."/>
            <person name="Pappas-Brown V."/>
            <person name="Paris D.H."/>
            <person name="Patel P."/>
            <person name="Richards A.L."/>
            <person name="Sadzewicz L."/>
            <person name="Sears K."/>
            <person name="Seidman D."/>
            <person name="Sengamalay N."/>
            <person name="Stenos J."/>
            <person name="Tallon L.J."/>
            <person name="Vincent G."/>
            <person name="Fraser C.M."/>
            <person name="Munderloh U."/>
            <person name="Dunning-Hotopp J.C."/>
        </authorList>
    </citation>
    <scope>NUCLEOTIDE SEQUENCE [LARGE SCALE GENOMIC DNA]</scope>
    <source>
        <strain evidence="9 10">TA716</strain>
    </source>
</reference>
<dbReference type="SUPFAM" id="SSF56801">
    <property type="entry name" value="Acetyl-CoA synthetase-like"/>
    <property type="match status" value="1"/>
</dbReference>
<feature type="transmembrane region" description="Helical" evidence="7">
    <location>
        <begin position="220"/>
        <end position="243"/>
    </location>
</feature>
<feature type="transmembrane region" description="Helical" evidence="7">
    <location>
        <begin position="255"/>
        <end position="274"/>
    </location>
</feature>
<evidence type="ECO:0000256" key="6">
    <source>
        <dbReference type="ARBA" id="ARBA00023136"/>
    </source>
</evidence>
<dbReference type="PATRIC" id="fig|1359175.3.peg.30"/>
<dbReference type="CDD" id="cd07989">
    <property type="entry name" value="LPLAT_AGPAT-like"/>
    <property type="match status" value="1"/>
</dbReference>
<dbReference type="InterPro" id="IPR045851">
    <property type="entry name" value="AMP-bd_C_sf"/>
</dbReference>
<dbReference type="Pfam" id="PF01553">
    <property type="entry name" value="Acyltransferase"/>
    <property type="match status" value="1"/>
</dbReference>
<feature type="transmembrane region" description="Helical" evidence="7">
    <location>
        <begin position="163"/>
        <end position="187"/>
    </location>
</feature>
<evidence type="ECO:0000256" key="5">
    <source>
        <dbReference type="ARBA" id="ARBA00022989"/>
    </source>
</evidence>
<keyword evidence="6 7" id="KW-0472">Membrane</keyword>
<dbReference type="Gene3D" id="3.40.50.12780">
    <property type="entry name" value="N-terminal domain of ligase-like"/>
    <property type="match status" value="1"/>
</dbReference>
<gene>
    <name evidence="9" type="ORF">OTSTA716_0026</name>
</gene>
<dbReference type="AlphaFoldDB" id="A0A0F3PBQ0"/>
<comment type="subcellular location">
    <subcellularLocation>
        <location evidence="1">Cell inner membrane</location>
        <topology evidence="1">Multi-pass membrane protein</topology>
    </subcellularLocation>
</comment>
<evidence type="ECO:0000256" key="3">
    <source>
        <dbReference type="ARBA" id="ARBA00022598"/>
    </source>
</evidence>
<proteinExistence type="inferred from homology"/>
<feature type="transmembrane region" description="Helical" evidence="7">
    <location>
        <begin position="686"/>
        <end position="710"/>
    </location>
</feature>
<dbReference type="SUPFAM" id="SSF103473">
    <property type="entry name" value="MFS general substrate transporter"/>
    <property type="match status" value="1"/>
</dbReference>
<evidence type="ECO:0000313" key="10">
    <source>
        <dbReference type="Proteomes" id="UP000033671"/>
    </source>
</evidence>
<dbReference type="InterPro" id="IPR002123">
    <property type="entry name" value="Plipid/glycerol_acylTrfase"/>
</dbReference>
<dbReference type="PANTHER" id="PTHR43201:SF5">
    <property type="entry name" value="MEDIUM-CHAIN ACYL-COA LIGASE ACSF2, MITOCHONDRIAL"/>
    <property type="match status" value="1"/>
</dbReference>
<feature type="transmembrane region" description="Helical" evidence="7">
    <location>
        <begin position="137"/>
        <end position="157"/>
    </location>
</feature>
<evidence type="ECO:0000313" key="9">
    <source>
        <dbReference type="EMBL" id="KJV77750.1"/>
    </source>
</evidence>
<name>A0A0F3PBQ0_ORITS</name>
<dbReference type="RefSeq" id="WP_045916473.1">
    <property type="nucleotide sequence ID" value="NZ_LAOA01000001.1"/>
</dbReference>
<evidence type="ECO:0000256" key="7">
    <source>
        <dbReference type="SAM" id="Phobius"/>
    </source>
</evidence>
<dbReference type="Gene3D" id="1.20.1250.20">
    <property type="entry name" value="MFS general substrate transporter like domains"/>
    <property type="match status" value="1"/>
</dbReference>
<organism evidence="9 10">
    <name type="scientific">Orientia tsutsugamushi str. TA716</name>
    <dbReference type="NCBI Taxonomy" id="1359175"/>
    <lineage>
        <taxon>Bacteria</taxon>
        <taxon>Pseudomonadati</taxon>
        <taxon>Pseudomonadota</taxon>
        <taxon>Alphaproteobacteria</taxon>
        <taxon>Rickettsiales</taxon>
        <taxon>Rickettsiaceae</taxon>
        <taxon>Rickettsieae</taxon>
        <taxon>Orientia</taxon>
    </lineage>
</organism>
<comment type="similarity">
    <text evidence="2">Belongs to the ATP-dependent AMP-binding enzyme family.</text>
</comment>
<feature type="transmembrane region" description="Helical" evidence="7">
    <location>
        <begin position="396"/>
        <end position="415"/>
    </location>
</feature>
<dbReference type="GO" id="GO:0005886">
    <property type="term" value="C:plasma membrane"/>
    <property type="evidence" value="ECO:0007669"/>
    <property type="project" value="UniProtKB-SubCell"/>
</dbReference>
<feature type="transmembrane region" description="Helical" evidence="7">
    <location>
        <begin position="286"/>
        <end position="311"/>
    </location>
</feature>
<dbReference type="EMBL" id="LAOA01000001">
    <property type="protein sequence ID" value="KJV77750.1"/>
    <property type="molecule type" value="Genomic_DNA"/>
</dbReference>
<evidence type="ECO:0000256" key="1">
    <source>
        <dbReference type="ARBA" id="ARBA00004429"/>
    </source>
</evidence>
<dbReference type="InterPro" id="IPR011701">
    <property type="entry name" value="MFS"/>
</dbReference>
<feature type="domain" description="Phospholipid/glycerol acyltransferase" evidence="8">
    <location>
        <begin position="458"/>
        <end position="568"/>
    </location>
</feature>
<keyword evidence="4 7" id="KW-0812">Transmembrane</keyword>
<dbReference type="GO" id="GO:0031956">
    <property type="term" value="F:medium-chain fatty acid-CoA ligase activity"/>
    <property type="evidence" value="ECO:0007669"/>
    <property type="project" value="TreeGrafter"/>
</dbReference>
<accession>A0A0F3PBQ0</accession>
<dbReference type="Pfam" id="PF00501">
    <property type="entry name" value="AMP-binding"/>
    <property type="match status" value="1"/>
</dbReference>
<dbReference type="NCBIfam" id="NF005291">
    <property type="entry name" value="PRK06814.1"/>
    <property type="match status" value="1"/>
</dbReference>
<feature type="transmembrane region" description="Helical" evidence="7">
    <location>
        <begin position="367"/>
        <end position="390"/>
    </location>
</feature>
<dbReference type="GO" id="GO:0016746">
    <property type="term" value="F:acyltransferase activity"/>
    <property type="evidence" value="ECO:0007669"/>
    <property type="project" value="InterPro"/>
</dbReference>
<keyword evidence="5 7" id="KW-1133">Transmembrane helix</keyword>
<comment type="caution">
    <text evidence="9">The sequence shown here is derived from an EMBL/GenBank/DDBJ whole genome shotgun (WGS) entry which is preliminary data.</text>
</comment>
<dbReference type="PANTHER" id="PTHR43201">
    <property type="entry name" value="ACYL-COA SYNTHETASE"/>
    <property type="match status" value="1"/>
</dbReference>
<keyword evidence="3" id="KW-0436">Ligase</keyword>
<dbReference type="GO" id="GO:0022857">
    <property type="term" value="F:transmembrane transporter activity"/>
    <property type="evidence" value="ECO:0007669"/>
    <property type="project" value="InterPro"/>
</dbReference>
<evidence type="ECO:0000259" key="8">
    <source>
        <dbReference type="SMART" id="SM00563"/>
    </source>
</evidence>
<dbReference type="Pfam" id="PF07690">
    <property type="entry name" value="MFS_1"/>
    <property type="match status" value="1"/>
</dbReference>
<dbReference type="InterPro" id="IPR000873">
    <property type="entry name" value="AMP-dep_synth/lig_dom"/>
</dbReference>
<feature type="transmembrane region" description="Helical" evidence="7">
    <location>
        <begin position="105"/>
        <end position="125"/>
    </location>
</feature>
<feature type="transmembrane region" description="Helical" evidence="7">
    <location>
        <begin position="47"/>
        <end position="67"/>
    </location>
</feature>
<dbReference type="GO" id="GO:0006631">
    <property type="term" value="P:fatty acid metabolic process"/>
    <property type="evidence" value="ECO:0007669"/>
    <property type="project" value="TreeGrafter"/>
</dbReference>
<dbReference type="CDD" id="cd06173">
    <property type="entry name" value="MFS_MefA_like"/>
    <property type="match status" value="1"/>
</dbReference>
<evidence type="ECO:0000256" key="4">
    <source>
        <dbReference type="ARBA" id="ARBA00022692"/>
    </source>
</evidence>
<dbReference type="InterPro" id="IPR042099">
    <property type="entry name" value="ANL_N_sf"/>
</dbReference>
<protein>
    <submittedName>
        <fullName evidence="9">Major Facilitator Superfamily protein</fullName>
    </submittedName>
</protein>
<feature type="transmembrane region" description="Helical" evidence="7">
    <location>
        <begin position="331"/>
        <end position="355"/>
    </location>
</feature>
<evidence type="ECO:0000256" key="2">
    <source>
        <dbReference type="ARBA" id="ARBA00006432"/>
    </source>
</evidence>
<dbReference type="InterPro" id="IPR036259">
    <property type="entry name" value="MFS_trans_sf"/>
</dbReference>